<dbReference type="OrthoDB" id="419598at2759"/>
<dbReference type="AlphaFoldDB" id="W3XD09"/>
<evidence type="ECO:0000313" key="2">
    <source>
        <dbReference type="Proteomes" id="UP000030651"/>
    </source>
</evidence>
<keyword evidence="2" id="KW-1185">Reference proteome</keyword>
<dbReference type="GeneID" id="19270834"/>
<accession>W3XD09</accession>
<dbReference type="eggNOG" id="ENOG502TBNI">
    <property type="taxonomic scope" value="Eukaryota"/>
</dbReference>
<dbReference type="InParanoid" id="W3XD09"/>
<dbReference type="EMBL" id="KI912111">
    <property type="protein sequence ID" value="ETS83945.1"/>
    <property type="molecule type" value="Genomic_DNA"/>
</dbReference>
<reference evidence="2" key="1">
    <citation type="journal article" date="2015" name="BMC Genomics">
        <title>Genomic and transcriptomic analysis of the endophytic fungus Pestalotiopsis fici reveals its lifestyle and high potential for synthesis of natural products.</title>
        <authorList>
            <person name="Wang X."/>
            <person name="Zhang X."/>
            <person name="Liu L."/>
            <person name="Xiang M."/>
            <person name="Wang W."/>
            <person name="Sun X."/>
            <person name="Che Y."/>
            <person name="Guo L."/>
            <person name="Liu G."/>
            <person name="Guo L."/>
            <person name="Wang C."/>
            <person name="Yin W.B."/>
            <person name="Stadler M."/>
            <person name="Zhang X."/>
            <person name="Liu X."/>
        </authorList>
    </citation>
    <scope>NUCLEOTIDE SEQUENCE [LARGE SCALE GENOMIC DNA]</scope>
    <source>
        <strain evidence="2">W106-1 / CGMCC3.15140</strain>
    </source>
</reference>
<dbReference type="Gene3D" id="3.40.50.720">
    <property type="entry name" value="NAD(P)-binding Rossmann-like Domain"/>
    <property type="match status" value="1"/>
</dbReference>
<protein>
    <submittedName>
        <fullName evidence="1">Uncharacterized protein</fullName>
    </submittedName>
</protein>
<dbReference type="KEGG" id="pfy:PFICI_05821"/>
<dbReference type="HOGENOM" id="CLU_1825950_0_0_1"/>
<dbReference type="STRING" id="1229662.W3XD09"/>
<dbReference type="RefSeq" id="XP_007832593.1">
    <property type="nucleotide sequence ID" value="XM_007834402.1"/>
</dbReference>
<dbReference type="Proteomes" id="UP000030651">
    <property type="component" value="Unassembled WGS sequence"/>
</dbReference>
<organism evidence="1 2">
    <name type="scientific">Pestalotiopsis fici (strain W106-1 / CGMCC3.15140)</name>
    <dbReference type="NCBI Taxonomy" id="1229662"/>
    <lineage>
        <taxon>Eukaryota</taxon>
        <taxon>Fungi</taxon>
        <taxon>Dikarya</taxon>
        <taxon>Ascomycota</taxon>
        <taxon>Pezizomycotina</taxon>
        <taxon>Sordariomycetes</taxon>
        <taxon>Xylariomycetidae</taxon>
        <taxon>Amphisphaeriales</taxon>
        <taxon>Sporocadaceae</taxon>
        <taxon>Pestalotiopsis</taxon>
    </lineage>
</organism>
<proteinExistence type="predicted"/>
<name>W3XD09_PESFW</name>
<evidence type="ECO:0000313" key="1">
    <source>
        <dbReference type="EMBL" id="ETS83945.1"/>
    </source>
</evidence>
<gene>
    <name evidence="1" type="ORF">PFICI_05821</name>
</gene>
<sequence>MADSTAQAIQALRKQQQRIGSSGSKKPRIIVMNALSVGESHKVAPLFLRLMMDYTNVGKTWEDHSAVDAEIEDNCGDDVHWTVVYVSVLAGSGNKPVKTFSSDQSGFGWLITRESCARWMIDAATEESGDKFTNARVIVSN</sequence>